<name>A0A8F5GZ80_9CREN</name>
<reference evidence="1 2" key="1">
    <citation type="journal article" date="2021" name="Environ. Microbiol.">
        <title>New insights into the diversity and evolution of the archaeal mobilome from three complete genomes of Saccharolobus shibatae.</title>
        <authorList>
            <person name="Medvedeva S."/>
            <person name="Brandt D."/>
            <person name="Cvirkaite-Krupovic V."/>
            <person name="Liu Y."/>
            <person name="Severinov K."/>
            <person name="Ishino S."/>
            <person name="Ishino Y."/>
            <person name="Prangishvili D."/>
            <person name="Kalinowski J."/>
            <person name="Krupovic M."/>
        </authorList>
    </citation>
    <scope>NUCLEOTIDE SEQUENCE [LARGE SCALE GENOMIC DNA]</scope>
    <source>
        <strain evidence="1 2">S38A</strain>
    </source>
</reference>
<evidence type="ECO:0000313" key="1">
    <source>
        <dbReference type="EMBL" id="QXJ34860.1"/>
    </source>
</evidence>
<protein>
    <submittedName>
        <fullName evidence="1">Uncharacterized protein</fullName>
    </submittedName>
</protein>
<keyword evidence="2" id="KW-1185">Reference proteome</keyword>
<sequence>MKFLEREEELICLYFNPMEELTDLQYLRLAKTFLNAYLRQTEIFRGESPSRYPSIEYTLAEMLSYIHDKCVRRWKIEIEKAKMKNEQLKKNEYLNISSIIPSMIKFNASLLDFLESLRLEYMYDAIIKVAAESVYFIISRFMLRQLNGIFRYPKKEEFSEYLRNNVKNVDEFLLKIQKYVSSVEIWQFINNPISIDETYVKDLAKNLKKIREKYFKTTIK</sequence>
<dbReference type="RefSeq" id="WP_218260079.1">
    <property type="nucleotide sequence ID" value="NZ_CP077713.1"/>
</dbReference>
<gene>
    <name evidence="1" type="ORF">J5U22_01407</name>
</gene>
<evidence type="ECO:0000313" key="2">
    <source>
        <dbReference type="Proteomes" id="UP000694036"/>
    </source>
</evidence>
<proteinExistence type="predicted"/>
<organism evidence="1 2">
    <name type="scientific">Saccharolobus shibatae</name>
    <dbReference type="NCBI Taxonomy" id="2286"/>
    <lineage>
        <taxon>Archaea</taxon>
        <taxon>Thermoproteota</taxon>
        <taxon>Thermoprotei</taxon>
        <taxon>Sulfolobales</taxon>
        <taxon>Sulfolobaceae</taxon>
        <taxon>Saccharolobus</taxon>
    </lineage>
</organism>
<dbReference type="Proteomes" id="UP000694036">
    <property type="component" value="Chromosome"/>
</dbReference>
<dbReference type="AlphaFoldDB" id="A0A8F5GZ80"/>
<dbReference type="EMBL" id="CP077713">
    <property type="protein sequence ID" value="QXJ34860.1"/>
    <property type="molecule type" value="Genomic_DNA"/>
</dbReference>
<dbReference type="GeneID" id="65556835"/>
<accession>A0A8F5GZ80</accession>